<name>A0AA47B5Q2_9LACO</name>
<keyword evidence="2" id="KW-1185">Reference proteome</keyword>
<organism evidence="1 2">
    <name type="scientific">Lactobacillus helsingborgensis</name>
    <dbReference type="NCBI Taxonomy" id="1218494"/>
    <lineage>
        <taxon>Bacteria</taxon>
        <taxon>Bacillati</taxon>
        <taxon>Bacillota</taxon>
        <taxon>Bacilli</taxon>
        <taxon>Lactobacillales</taxon>
        <taxon>Lactobacillaceae</taxon>
        <taxon>Lactobacillus</taxon>
    </lineage>
</organism>
<accession>A0AA47B5Q2</accession>
<evidence type="ECO:0000313" key="2">
    <source>
        <dbReference type="Proteomes" id="UP001164557"/>
    </source>
</evidence>
<keyword evidence="1" id="KW-0614">Plasmid</keyword>
<proteinExistence type="predicted"/>
<dbReference type="EMBL" id="CP084390">
    <property type="protein sequence ID" value="UZX30627.1"/>
    <property type="molecule type" value="Genomic_DNA"/>
</dbReference>
<protein>
    <submittedName>
        <fullName evidence="1">Uncharacterized protein</fullName>
    </submittedName>
</protein>
<reference evidence="1" key="1">
    <citation type="submission" date="2021-09" db="EMBL/GenBank/DDBJ databases">
        <title>Lactobacillus species from Apis mellifera, Switzerland.</title>
        <authorList>
            <person name="Pfister J."/>
            <person name="Brown A."/>
            <person name="Neumann P."/>
            <person name="Collaud A."/>
            <person name="Retschnig G."/>
            <person name="Perreten V."/>
        </authorList>
    </citation>
    <scope>NUCLEOTIDE SEQUENCE</scope>
    <source>
        <strain evidence="1">IBH002</strain>
        <plasmid evidence="1">pIBH002-1</plasmid>
    </source>
</reference>
<sequence length="393" mass="46410">MIKEIELNYNSTKVFQGFRENEKFISAHKNLLTALSDKNWRSAKYMNTEKNISSPTGKIIERYFVNIFCSILFENSSNDLNKIIIKKAKEYSLDDYSYRLLKLVELTTNIKIEEKEVCGVQANILTPSIMRTAVKRGLYDEFTYQSYPLEYIYRYFKSIFLTNNYSLEDLIQKYKELSNKSDKYINWLLIKAVINRSIREKDKTIAKEFIQKLKIVKVNEFDYINSKSFYILVFESREKAIDYLKDRLDIHNFLISEKIDYSESLAMKNFATILNDDEPIKRKILIKCLEQTPQDVDLWKLWFKHFASKIEIQRKSLDMIDNGYSDLPLYKNIVLTRDMQSALIRLIILSDTPENRKLGYSLINKVDNKGIGKSLSLLYSNIPNISEYIYRGM</sequence>
<dbReference type="AlphaFoldDB" id="A0AA47B5Q2"/>
<dbReference type="Proteomes" id="UP001164557">
    <property type="component" value="Plasmid pIBH002-1"/>
</dbReference>
<evidence type="ECO:0000313" key="1">
    <source>
        <dbReference type="EMBL" id="UZX30627.1"/>
    </source>
</evidence>
<dbReference type="RefSeq" id="WP_052724690.1">
    <property type="nucleotide sequence ID" value="NZ_CP084385.1"/>
</dbReference>
<geneLocation type="plasmid" evidence="1 2">
    <name>pIBH002-1</name>
</geneLocation>
<gene>
    <name evidence="1" type="ORF">LDX53_09070</name>
</gene>